<protein>
    <submittedName>
        <fullName evidence="1">Uncharacterized protein</fullName>
    </submittedName>
</protein>
<keyword evidence="2" id="KW-1185">Reference proteome</keyword>
<sequence length="145" mass="16598">MVRGTDRNGIDPLPLSNVKSIVSVKGKDNGITYHEWNDHLRTGDFKLTSNYINWSPSKEGILEVEPGDKYIVIYIRKEIDTVKVHLDTTYYEKTGADLDWHSPEVKVFDGICTPQEDFKMELPLPESFEGDDSIYQNIGFIVEDN</sequence>
<reference evidence="1 2" key="1">
    <citation type="submission" date="2020-12" db="EMBL/GenBank/DDBJ databases">
        <title>YIM B01967 draft genome.</title>
        <authorList>
            <person name="Yan X."/>
        </authorList>
    </citation>
    <scope>NUCLEOTIDE SEQUENCE [LARGE SCALE GENOMIC DNA]</scope>
    <source>
        <strain evidence="1 2">YIM B01967</strain>
    </source>
</reference>
<dbReference type="EMBL" id="JAEOAH010000028">
    <property type="protein sequence ID" value="MBK3496349.1"/>
    <property type="molecule type" value="Genomic_DNA"/>
</dbReference>
<gene>
    <name evidence="1" type="ORF">JFL43_16075</name>
</gene>
<organism evidence="1 2">
    <name type="scientific">Viridibacillus soli</name>
    <dbReference type="NCBI Taxonomy" id="2798301"/>
    <lineage>
        <taxon>Bacteria</taxon>
        <taxon>Bacillati</taxon>
        <taxon>Bacillota</taxon>
        <taxon>Bacilli</taxon>
        <taxon>Bacillales</taxon>
        <taxon>Caryophanaceae</taxon>
        <taxon>Viridibacillus</taxon>
    </lineage>
</organism>
<accession>A0ABS1HAQ6</accession>
<dbReference type="RefSeq" id="WP_200749822.1">
    <property type="nucleotide sequence ID" value="NZ_JAEOAH010000028.1"/>
</dbReference>
<dbReference type="Proteomes" id="UP000618943">
    <property type="component" value="Unassembled WGS sequence"/>
</dbReference>
<evidence type="ECO:0000313" key="2">
    <source>
        <dbReference type="Proteomes" id="UP000618943"/>
    </source>
</evidence>
<name>A0ABS1HAQ6_9BACL</name>
<evidence type="ECO:0000313" key="1">
    <source>
        <dbReference type="EMBL" id="MBK3496349.1"/>
    </source>
</evidence>
<comment type="caution">
    <text evidence="1">The sequence shown here is derived from an EMBL/GenBank/DDBJ whole genome shotgun (WGS) entry which is preliminary data.</text>
</comment>
<proteinExistence type="predicted"/>